<organism evidence="1 2">
    <name type="scientific">Gigaspora margarita</name>
    <dbReference type="NCBI Taxonomy" id="4874"/>
    <lineage>
        <taxon>Eukaryota</taxon>
        <taxon>Fungi</taxon>
        <taxon>Fungi incertae sedis</taxon>
        <taxon>Mucoromycota</taxon>
        <taxon>Glomeromycotina</taxon>
        <taxon>Glomeromycetes</taxon>
        <taxon>Diversisporales</taxon>
        <taxon>Gigasporaceae</taxon>
        <taxon>Gigaspora</taxon>
    </lineage>
</organism>
<name>A0ABN7XSV6_GIGMA</name>
<feature type="non-terminal residue" evidence="1">
    <location>
        <position position="1"/>
    </location>
</feature>
<evidence type="ECO:0000313" key="2">
    <source>
        <dbReference type="Proteomes" id="UP000789901"/>
    </source>
</evidence>
<sequence>TFRTHAPKVVHTSKISEAISQIDPEIGSSTQSNIIVDLESYCSTIDIVNQEDTVLDT</sequence>
<accession>A0ABN7XSV6</accession>
<dbReference type="EMBL" id="CAJVQB010171183">
    <property type="protein sequence ID" value="CAG8857460.1"/>
    <property type="molecule type" value="Genomic_DNA"/>
</dbReference>
<keyword evidence="2" id="KW-1185">Reference proteome</keyword>
<dbReference type="Proteomes" id="UP000789901">
    <property type="component" value="Unassembled WGS sequence"/>
</dbReference>
<reference evidence="1 2" key="1">
    <citation type="submission" date="2021-06" db="EMBL/GenBank/DDBJ databases">
        <authorList>
            <person name="Kallberg Y."/>
            <person name="Tangrot J."/>
            <person name="Rosling A."/>
        </authorList>
    </citation>
    <scope>NUCLEOTIDE SEQUENCE [LARGE SCALE GENOMIC DNA]</scope>
    <source>
        <strain evidence="1 2">120-4 pot B 10/14</strain>
    </source>
</reference>
<gene>
    <name evidence="1" type="ORF">GMARGA_LOCUS46279</name>
</gene>
<protein>
    <submittedName>
        <fullName evidence="1">6604_t:CDS:1</fullName>
    </submittedName>
</protein>
<comment type="caution">
    <text evidence="1">The sequence shown here is derived from an EMBL/GenBank/DDBJ whole genome shotgun (WGS) entry which is preliminary data.</text>
</comment>
<evidence type="ECO:0000313" key="1">
    <source>
        <dbReference type="EMBL" id="CAG8857460.1"/>
    </source>
</evidence>
<feature type="non-terminal residue" evidence="1">
    <location>
        <position position="57"/>
    </location>
</feature>
<proteinExistence type="predicted"/>